<reference evidence="1 2" key="1">
    <citation type="submission" date="2015-11" db="EMBL/GenBank/DDBJ databases">
        <authorList>
            <person name="Lin W."/>
        </authorList>
    </citation>
    <scope>NUCLEOTIDE SEQUENCE [LARGE SCALE GENOMIC DNA]</scope>
    <source>
        <strain evidence="1 2">HCH-1</strain>
    </source>
</reference>
<comment type="caution">
    <text evidence="1">The sequence shown here is derived from an EMBL/GenBank/DDBJ whole genome shotgun (WGS) entry which is preliminary data.</text>
</comment>
<name>A0ABR5SIH9_9BACT</name>
<keyword evidence="2" id="KW-1185">Reference proteome</keyword>
<dbReference type="RefSeq" id="WP_085051049.1">
    <property type="nucleotide sequence ID" value="NZ_LNQR01000021.1"/>
</dbReference>
<accession>A0ABR5SIH9</accession>
<dbReference type="EMBL" id="LNQR01000021">
    <property type="protein sequence ID" value="KWT92688.1"/>
    <property type="molecule type" value="Genomic_DNA"/>
</dbReference>
<organism evidence="1 2">
    <name type="scientific">Candidatus Magnetominusculus xianensis</name>
    <dbReference type="NCBI Taxonomy" id="1748249"/>
    <lineage>
        <taxon>Bacteria</taxon>
        <taxon>Pseudomonadati</taxon>
        <taxon>Nitrospirota</taxon>
        <taxon>Nitrospiria</taxon>
        <taxon>Nitrospirales</taxon>
        <taxon>Nitrospiraceae</taxon>
        <taxon>Candidatus Magnetominusculus</taxon>
    </lineage>
</organism>
<protein>
    <recommendedName>
        <fullName evidence="3">Secreted protein</fullName>
    </recommendedName>
</protein>
<dbReference type="Proteomes" id="UP000060487">
    <property type="component" value="Unassembled WGS sequence"/>
</dbReference>
<evidence type="ECO:0000313" key="2">
    <source>
        <dbReference type="Proteomes" id="UP000060487"/>
    </source>
</evidence>
<proteinExistence type="predicted"/>
<gene>
    <name evidence="1" type="ORF">ASN18_0519</name>
</gene>
<evidence type="ECO:0008006" key="3">
    <source>
        <dbReference type="Google" id="ProtNLM"/>
    </source>
</evidence>
<evidence type="ECO:0000313" key="1">
    <source>
        <dbReference type="EMBL" id="KWT92688.1"/>
    </source>
</evidence>
<sequence length="189" mass="19999">MSKSKKGKMLLASLTLVTVLALTGFGLAGTVNFTLPYLHSNNGLTTYCMVSNMNPGTSTDNTTSDTTATFKVMATEKGAPAQTVHTIPTEFTPKSGTMRMFVFRQNAIYNGSGTKILSFSDEISTDDGNYRSGGNNMQAYSGMLSVTASTATCQTITMACMQSNHGDGYGAGKRFAGYTCSDGTNLLAY</sequence>